<organism evidence="1">
    <name type="scientific">Anguilla anguilla</name>
    <name type="common">European freshwater eel</name>
    <name type="synonym">Muraena anguilla</name>
    <dbReference type="NCBI Taxonomy" id="7936"/>
    <lineage>
        <taxon>Eukaryota</taxon>
        <taxon>Metazoa</taxon>
        <taxon>Chordata</taxon>
        <taxon>Craniata</taxon>
        <taxon>Vertebrata</taxon>
        <taxon>Euteleostomi</taxon>
        <taxon>Actinopterygii</taxon>
        <taxon>Neopterygii</taxon>
        <taxon>Teleostei</taxon>
        <taxon>Anguilliformes</taxon>
        <taxon>Anguillidae</taxon>
        <taxon>Anguilla</taxon>
    </lineage>
</organism>
<dbReference type="EMBL" id="GBXM01048554">
    <property type="protein sequence ID" value="JAH60023.1"/>
    <property type="molecule type" value="Transcribed_RNA"/>
</dbReference>
<evidence type="ECO:0000313" key="1">
    <source>
        <dbReference type="EMBL" id="JAH17465.1"/>
    </source>
</evidence>
<dbReference type="EMBL" id="GBXM01091112">
    <property type="protein sequence ID" value="JAH17465.1"/>
    <property type="molecule type" value="Transcribed_RNA"/>
</dbReference>
<dbReference type="AlphaFoldDB" id="A0A0E9QMF6"/>
<proteinExistence type="predicted"/>
<accession>A0A0E9QMF6</accession>
<name>A0A0E9QMF6_ANGAN</name>
<protein>
    <submittedName>
        <fullName evidence="1">Uncharacterized protein</fullName>
    </submittedName>
</protein>
<dbReference type="EMBL" id="GBXM01058197">
    <property type="protein sequence ID" value="JAH50380.1"/>
    <property type="molecule type" value="Transcribed_RNA"/>
</dbReference>
<sequence length="24" mass="2764">MNVTFDTLLHDLLISLKITNSLVY</sequence>
<reference evidence="1" key="1">
    <citation type="submission" date="2014-11" db="EMBL/GenBank/DDBJ databases">
        <authorList>
            <person name="Amaro Gonzalez C."/>
        </authorList>
    </citation>
    <scope>NUCLEOTIDE SEQUENCE</scope>
</reference>
<reference evidence="1" key="2">
    <citation type="journal article" date="2015" name="Fish Shellfish Immunol.">
        <title>Early steps in the European eel (Anguilla anguilla)-Vibrio vulnificus interaction in the gills: Role of the RtxA13 toxin.</title>
        <authorList>
            <person name="Callol A."/>
            <person name="Pajuelo D."/>
            <person name="Ebbesson L."/>
            <person name="Teles M."/>
            <person name="MacKenzie S."/>
            <person name="Amaro C."/>
        </authorList>
    </citation>
    <scope>NUCLEOTIDE SEQUENCE</scope>
</reference>